<dbReference type="EMBL" id="HACG01020000">
    <property type="protein sequence ID" value="CEK66865.1"/>
    <property type="molecule type" value="Transcribed_RNA"/>
</dbReference>
<dbReference type="AlphaFoldDB" id="A0A0B6ZGK5"/>
<proteinExistence type="predicted"/>
<reference evidence="1" key="1">
    <citation type="submission" date="2014-12" db="EMBL/GenBank/DDBJ databases">
        <title>Insight into the proteome of Arion vulgaris.</title>
        <authorList>
            <person name="Aradska J."/>
            <person name="Bulat T."/>
            <person name="Smidak R."/>
            <person name="Sarate P."/>
            <person name="Gangsoo J."/>
            <person name="Sialana F."/>
            <person name="Bilban M."/>
            <person name="Lubec G."/>
        </authorList>
    </citation>
    <scope>NUCLEOTIDE SEQUENCE</scope>
    <source>
        <tissue evidence="1">Skin</tissue>
    </source>
</reference>
<accession>A0A0B6ZGK5</accession>
<sequence length="72" mass="8454">MHVYDSSYNGESTTLTRLLEFQVKCDVARQECYAGRQRRIVNQQIARVVSHETLRDMIEPSPTILTLPYHWT</sequence>
<name>A0A0B6ZGK5_9EUPU</name>
<organism evidence="1">
    <name type="scientific">Arion vulgaris</name>
    <dbReference type="NCBI Taxonomy" id="1028688"/>
    <lineage>
        <taxon>Eukaryota</taxon>
        <taxon>Metazoa</taxon>
        <taxon>Spiralia</taxon>
        <taxon>Lophotrochozoa</taxon>
        <taxon>Mollusca</taxon>
        <taxon>Gastropoda</taxon>
        <taxon>Heterobranchia</taxon>
        <taxon>Euthyneura</taxon>
        <taxon>Panpulmonata</taxon>
        <taxon>Eupulmonata</taxon>
        <taxon>Stylommatophora</taxon>
        <taxon>Helicina</taxon>
        <taxon>Arionoidea</taxon>
        <taxon>Arionidae</taxon>
        <taxon>Arion</taxon>
    </lineage>
</organism>
<gene>
    <name evidence="1" type="primary">ORF60468</name>
</gene>
<protein>
    <submittedName>
        <fullName evidence="1">Uncharacterized protein</fullName>
    </submittedName>
</protein>
<evidence type="ECO:0000313" key="1">
    <source>
        <dbReference type="EMBL" id="CEK66865.1"/>
    </source>
</evidence>